<sequence>MFEDNSTYSEHDDEQESKDINYCNTCLCEVLSEIVEREKENEEYNITCDLKKSKQPVCSDIIPFIIQTPYGHPFFTWGRIGTNQCFATVFFRVVKVDCKNNCAVFQLLKPNKSIIDEDTDCVENSSICEVDFVTQTKECVVVDLKCYSSLKFISPSFIKKYK</sequence>
<evidence type="ECO:0000313" key="2">
    <source>
        <dbReference type="Proteomes" id="UP000182945"/>
    </source>
</evidence>
<dbReference type="EMBL" id="CP017962">
    <property type="protein sequence ID" value="APC49453.1"/>
    <property type="molecule type" value="Genomic_DNA"/>
</dbReference>
<evidence type="ECO:0000313" key="1">
    <source>
        <dbReference type="EMBL" id="APC49453.1"/>
    </source>
</evidence>
<dbReference type="Proteomes" id="UP000182945">
    <property type="component" value="Chromosome"/>
</dbReference>
<name>A0AAC9J1F7_VIRHA</name>
<dbReference type="AlphaFoldDB" id="A0AAC9J1F7"/>
<dbReference type="KEGG" id="vhl:BME96_15170"/>
<dbReference type="InterPro" id="IPR019593">
    <property type="entry name" value="Spore_coat_protein_Z/Y"/>
</dbReference>
<reference evidence="1 2" key="1">
    <citation type="submission" date="2016-11" db="EMBL/GenBank/DDBJ databases">
        <title>Complete genome sequencing of Virgibacillus halodenitrificans PDB-F2.</title>
        <authorList>
            <person name="Sun Z."/>
            <person name="Zhou Y."/>
            <person name="Li H."/>
        </authorList>
    </citation>
    <scope>NUCLEOTIDE SEQUENCE [LARGE SCALE GENOMIC DNA]</scope>
    <source>
        <strain evidence="1 2">PDB-F2</strain>
    </source>
</reference>
<dbReference type="RefSeq" id="WP_071649492.1">
    <property type="nucleotide sequence ID" value="NZ_CP017962.1"/>
</dbReference>
<accession>A0AAC9J1F7</accession>
<protein>
    <recommendedName>
        <fullName evidence="3">Spore coat protein</fullName>
    </recommendedName>
</protein>
<evidence type="ECO:0008006" key="3">
    <source>
        <dbReference type="Google" id="ProtNLM"/>
    </source>
</evidence>
<gene>
    <name evidence="1" type="ORF">BME96_15170</name>
</gene>
<dbReference type="GeneID" id="71515751"/>
<dbReference type="Pfam" id="PF10612">
    <property type="entry name" value="Spore-coat_CotZ"/>
    <property type="match status" value="1"/>
</dbReference>
<proteinExistence type="predicted"/>
<organism evidence="1 2">
    <name type="scientific">Virgibacillus halodenitrificans</name>
    <name type="common">Bacillus halodenitrificans</name>
    <dbReference type="NCBI Taxonomy" id="1482"/>
    <lineage>
        <taxon>Bacteria</taxon>
        <taxon>Bacillati</taxon>
        <taxon>Bacillota</taxon>
        <taxon>Bacilli</taxon>
        <taxon>Bacillales</taxon>
        <taxon>Bacillaceae</taxon>
        <taxon>Virgibacillus</taxon>
    </lineage>
</organism>